<keyword evidence="4" id="KW-0808">Transferase</keyword>
<dbReference type="Gene3D" id="1.20.5.1930">
    <property type="match status" value="1"/>
</dbReference>
<name>A0A6F8YTM7_9ACTN</name>
<evidence type="ECO:0000256" key="6">
    <source>
        <dbReference type="ARBA" id="ARBA00022777"/>
    </source>
</evidence>
<reference evidence="12 13" key="1">
    <citation type="submission" date="2020-03" db="EMBL/GenBank/DDBJ databases">
        <title>Whole genome shotgun sequence of Phytohabitans suffuscus NBRC 105367.</title>
        <authorList>
            <person name="Komaki H."/>
            <person name="Tamura T."/>
        </authorList>
    </citation>
    <scope>NUCLEOTIDE SEQUENCE [LARGE SCALE GENOMIC DNA]</scope>
    <source>
        <strain evidence="12 13">NBRC 105367</strain>
    </source>
</reference>
<dbReference type="InterPro" id="IPR011712">
    <property type="entry name" value="Sig_transdc_His_kin_sub3_dim/P"/>
</dbReference>
<dbReference type="GO" id="GO:0000155">
    <property type="term" value="F:phosphorelay sensor kinase activity"/>
    <property type="evidence" value="ECO:0007669"/>
    <property type="project" value="InterPro"/>
</dbReference>
<feature type="transmembrane region" description="Helical" evidence="10">
    <location>
        <begin position="259"/>
        <end position="277"/>
    </location>
</feature>
<feature type="transmembrane region" description="Helical" evidence="10">
    <location>
        <begin position="226"/>
        <end position="247"/>
    </location>
</feature>
<evidence type="ECO:0000256" key="9">
    <source>
        <dbReference type="SAM" id="MobiDB-lite"/>
    </source>
</evidence>
<keyword evidence="3" id="KW-0597">Phosphoprotein</keyword>
<dbReference type="GO" id="GO:0016020">
    <property type="term" value="C:membrane"/>
    <property type="evidence" value="ECO:0007669"/>
    <property type="project" value="InterPro"/>
</dbReference>
<dbReference type="EC" id="2.7.13.3" evidence="2"/>
<evidence type="ECO:0000313" key="12">
    <source>
        <dbReference type="EMBL" id="BCB89464.1"/>
    </source>
</evidence>
<feature type="transmembrane region" description="Helical" evidence="10">
    <location>
        <begin position="60"/>
        <end position="83"/>
    </location>
</feature>
<dbReference type="Gene3D" id="3.30.565.10">
    <property type="entry name" value="Histidine kinase-like ATPase, C-terminal domain"/>
    <property type="match status" value="1"/>
</dbReference>
<feature type="transmembrane region" description="Helical" evidence="10">
    <location>
        <begin position="148"/>
        <end position="168"/>
    </location>
</feature>
<organism evidence="12 13">
    <name type="scientific">Phytohabitans suffuscus</name>
    <dbReference type="NCBI Taxonomy" id="624315"/>
    <lineage>
        <taxon>Bacteria</taxon>
        <taxon>Bacillati</taxon>
        <taxon>Actinomycetota</taxon>
        <taxon>Actinomycetes</taxon>
        <taxon>Micromonosporales</taxon>
        <taxon>Micromonosporaceae</taxon>
    </lineage>
</organism>
<proteinExistence type="predicted"/>
<keyword evidence="10" id="KW-0472">Membrane</keyword>
<dbReference type="SMART" id="SM00387">
    <property type="entry name" value="HATPase_c"/>
    <property type="match status" value="1"/>
</dbReference>
<dbReference type="Proteomes" id="UP000503011">
    <property type="component" value="Chromosome"/>
</dbReference>
<reference evidence="12 13" key="2">
    <citation type="submission" date="2020-03" db="EMBL/GenBank/DDBJ databases">
        <authorList>
            <person name="Ichikawa N."/>
            <person name="Kimura A."/>
            <person name="Kitahashi Y."/>
            <person name="Uohara A."/>
        </authorList>
    </citation>
    <scope>NUCLEOTIDE SEQUENCE [LARGE SCALE GENOMIC DNA]</scope>
    <source>
        <strain evidence="12 13">NBRC 105367</strain>
    </source>
</reference>
<sequence>MAAGMPAVTGGVGRELRSGAATVAVLAVVGLGLGVSAVAIKANYVRHIHAIGLDIDSSYSVFGIVLSGLGGFLFLGAGLVAHFRRPENRVGLLMILVAIGFFAEDPQLSVNPQVHSVGMLLAHASSAFLVHLVLAFPSGRLGSPAERLLAGVAYASVFVFTPIRALFIDTRRAGVPTPNVLLISADERVTRVLDAIVDTSGMVVTAGMVVVLVRRWFTAHPAARRVLAPVYWTGLVGAAATVAAGLYDVRTTAGDLLAWLPRIAFCLLPLAFLAAIWRLRRGRNAVGVLLARLRGPVSTAGLESALAQAVGDPHLRVGYWREEAKGFVDSDGRPLDVPEPVAGPGVTLVERDGRRIAVLVHHPDVREDAHLLAAVVAAAELALDNQRLAAEVRAQLAEVRELAGRLVAAGDAERRRLERDLHDGAQQQLVTVALALRMATQRLAGVTDEVTAGLLARGAEGLDAANAQLRDLARGMHPVVLTDLGLVPALRALAERTMGPRVHLRVDDETAGPAGPAETTAYFVAAEAVTNALKHADAENVWIRLRTGEDEVRIEISDDGVGGADPKGGSGLVGLQDRLAAVGGALSVRSTHGDGTRVSATIPSQAGRPAPAGEPA</sequence>
<dbReference type="Pfam" id="PF07730">
    <property type="entry name" value="HisKA_3"/>
    <property type="match status" value="1"/>
</dbReference>
<keyword evidence="5" id="KW-0547">Nucleotide-binding</keyword>
<keyword evidence="7" id="KW-0067">ATP-binding</keyword>
<evidence type="ECO:0000313" key="13">
    <source>
        <dbReference type="Proteomes" id="UP000503011"/>
    </source>
</evidence>
<accession>A0A6F8YTM7</accession>
<dbReference type="SUPFAM" id="SSF55874">
    <property type="entry name" value="ATPase domain of HSP90 chaperone/DNA topoisomerase II/histidine kinase"/>
    <property type="match status" value="1"/>
</dbReference>
<gene>
    <name evidence="12" type="ORF">Psuf_067770</name>
</gene>
<keyword evidence="10" id="KW-0812">Transmembrane</keyword>
<feature type="transmembrane region" description="Helical" evidence="10">
    <location>
        <begin position="114"/>
        <end position="136"/>
    </location>
</feature>
<evidence type="ECO:0000256" key="10">
    <source>
        <dbReference type="SAM" id="Phobius"/>
    </source>
</evidence>
<dbReference type="GO" id="GO:0046983">
    <property type="term" value="F:protein dimerization activity"/>
    <property type="evidence" value="ECO:0007669"/>
    <property type="project" value="InterPro"/>
</dbReference>
<evidence type="ECO:0000256" key="5">
    <source>
        <dbReference type="ARBA" id="ARBA00022741"/>
    </source>
</evidence>
<dbReference type="CDD" id="cd16917">
    <property type="entry name" value="HATPase_UhpB-NarQ-NarX-like"/>
    <property type="match status" value="1"/>
</dbReference>
<evidence type="ECO:0000259" key="11">
    <source>
        <dbReference type="SMART" id="SM00387"/>
    </source>
</evidence>
<evidence type="ECO:0000256" key="4">
    <source>
        <dbReference type="ARBA" id="ARBA00022679"/>
    </source>
</evidence>
<dbReference type="InterPro" id="IPR050482">
    <property type="entry name" value="Sensor_HK_TwoCompSys"/>
</dbReference>
<dbReference type="PANTHER" id="PTHR24421">
    <property type="entry name" value="NITRATE/NITRITE SENSOR PROTEIN NARX-RELATED"/>
    <property type="match status" value="1"/>
</dbReference>
<dbReference type="EMBL" id="AP022871">
    <property type="protein sequence ID" value="BCB89464.1"/>
    <property type="molecule type" value="Genomic_DNA"/>
</dbReference>
<keyword evidence="13" id="KW-1185">Reference proteome</keyword>
<feature type="transmembrane region" description="Helical" evidence="10">
    <location>
        <begin position="20"/>
        <end position="40"/>
    </location>
</feature>
<keyword evidence="10" id="KW-1133">Transmembrane helix</keyword>
<evidence type="ECO:0000256" key="8">
    <source>
        <dbReference type="ARBA" id="ARBA00023012"/>
    </source>
</evidence>
<dbReference type="GO" id="GO:0005524">
    <property type="term" value="F:ATP binding"/>
    <property type="evidence" value="ECO:0007669"/>
    <property type="project" value="UniProtKB-KW"/>
</dbReference>
<feature type="region of interest" description="Disordered" evidence="9">
    <location>
        <begin position="590"/>
        <end position="616"/>
    </location>
</feature>
<dbReference type="InterPro" id="IPR003594">
    <property type="entry name" value="HATPase_dom"/>
</dbReference>
<evidence type="ECO:0000256" key="7">
    <source>
        <dbReference type="ARBA" id="ARBA00022840"/>
    </source>
</evidence>
<keyword evidence="8" id="KW-0902">Two-component regulatory system</keyword>
<keyword evidence="6 12" id="KW-0418">Kinase</keyword>
<dbReference type="PANTHER" id="PTHR24421:SF10">
    <property type="entry name" value="NITRATE_NITRITE SENSOR PROTEIN NARQ"/>
    <property type="match status" value="1"/>
</dbReference>
<feature type="transmembrane region" description="Helical" evidence="10">
    <location>
        <begin position="195"/>
        <end position="214"/>
    </location>
</feature>
<evidence type="ECO:0000256" key="3">
    <source>
        <dbReference type="ARBA" id="ARBA00022553"/>
    </source>
</evidence>
<feature type="transmembrane region" description="Helical" evidence="10">
    <location>
        <begin position="90"/>
        <end position="108"/>
    </location>
</feature>
<dbReference type="Pfam" id="PF02518">
    <property type="entry name" value="HATPase_c"/>
    <property type="match status" value="1"/>
</dbReference>
<dbReference type="AlphaFoldDB" id="A0A6F8YTM7"/>
<dbReference type="KEGG" id="psuu:Psuf_067770"/>
<evidence type="ECO:0000256" key="1">
    <source>
        <dbReference type="ARBA" id="ARBA00000085"/>
    </source>
</evidence>
<comment type="catalytic activity">
    <reaction evidence="1">
        <text>ATP + protein L-histidine = ADP + protein N-phospho-L-histidine.</text>
        <dbReference type="EC" id="2.7.13.3"/>
    </reaction>
</comment>
<protein>
    <recommendedName>
        <fullName evidence="2">histidine kinase</fullName>
        <ecNumber evidence="2">2.7.13.3</ecNumber>
    </recommendedName>
</protein>
<dbReference type="InterPro" id="IPR036890">
    <property type="entry name" value="HATPase_C_sf"/>
</dbReference>
<evidence type="ECO:0000256" key="2">
    <source>
        <dbReference type="ARBA" id="ARBA00012438"/>
    </source>
</evidence>
<feature type="domain" description="Histidine kinase/HSP90-like ATPase" evidence="11">
    <location>
        <begin position="516"/>
        <end position="606"/>
    </location>
</feature>